<gene>
    <name evidence="9" type="ORF">B0J13DRAFT_623808</name>
</gene>
<evidence type="ECO:0000256" key="7">
    <source>
        <dbReference type="SAM" id="Phobius"/>
    </source>
</evidence>
<evidence type="ECO:0000256" key="6">
    <source>
        <dbReference type="SAM" id="MobiDB-lite"/>
    </source>
</evidence>
<keyword evidence="3" id="KW-0479">Metal-binding</keyword>
<evidence type="ECO:0000259" key="8">
    <source>
        <dbReference type="PROSITE" id="PS51837"/>
    </source>
</evidence>
<dbReference type="PANTHER" id="PTHR23292">
    <property type="entry name" value="LIPOPOLYSACCHARIDE-INDUCED TUMOR NECROSIS FACTOR-ALPHA FACTOR"/>
    <property type="match status" value="1"/>
</dbReference>
<feature type="compositionally biased region" description="Polar residues" evidence="6">
    <location>
        <begin position="1"/>
        <end position="27"/>
    </location>
</feature>
<dbReference type="GO" id="GO:0008270">
    <property type="term" value="F:zinc ion binding"/>
    <property type="evidence" value="ECO:0007669"/>
    <property type="project" value="TreeGrafter"/>
</dbReference>
<dbReference type="PROSITE" id="PS51837">
    <property type="entry name" value="LITAF"/>
    <property type="match status" value="1"/>
</dbReference>
<feature type="compositionally biased region" description="Polar residues" evidence="6">
    <location>
        <begin position="137"/>
        <end position="154"/>
    </location>
</feature>
<feature type="compositionally biased region" description="Polar residues" evidence="6">
    <location>
        <begin position="253"/>
        <end position="268"/>
    </location>
</feature>
<evidence type="ECO:0000313" key="9">
    <source>
        <dbReference type="EMBL" id="KAH7141442.1"/>
    </source>
</evidence>
<feature type="compositionally biased region" description="Low complexity" evidence="6">
    <location>
        <begin position="92"/>
        <end position="101"/>
    </location>
</feature>
<keyword evidence="5 7" id="KW-0472">Membrane</keyword>
<comment type="subcellular location">
    <subcellularLocation>
        <location evidence="1">Membrane</location>
        <topology evidence="1">Peripheral membrane protein</topology>
    </subcellularLocation>
</comment>
<dbReference type="AlphaFoldDB" id="A0A9P9EPV2"/>
<evidence type="ECO:0000313" key="10">
    <source>
        <dbReference type="Proteomes" id="UP000717696"/>
    </source>
</evidence>
<organism evidence="9 10">
    <name type="scientific">Dactylonectria estremocensis</name>
    <dbReference type="NCBI Taxonomy" id="1079267"/>
    <lineage>
        <taxon>Eukaryota</taxon>
        <taxon>Fungi</taxon>
        <taxon>Dikarya</taxon>
        <taxon>Ascomycota</taxon>
        <taxon>Pezizomycotina</taxon>
        <taxon>Sordariomycetes</taxon>
        <taxon>Hypocreomycetidae</taxon>
        <taxon>Hypocreales</taxon>
        <taxon>Nectriaceae</taxon>
        <taxon>Dactylonectria</taxon>
    </lineage>
</organism>
<keyword evidence="4" id="KW-0862">Zinc</keyword>
<dbReference type="InterPro" id="IPR006629">
    <property type="entry name" value="LITAF"/>
</dbReference>
<evidence type="ECO:0000256" key="3">
    <source>
        <dbReference type="ARBA" id="ARBA00022723"/>
    </source>
</evidence>
<feature type="region of interest" description="Disordered" evidence="6">
    <location>
        <begin position="249"/>
        <end position="268"/>
    </location>
</feature>
<dbReference type="SMART" id="SM00714">
    <property type="entry name" value="LITAF"/>
    <property type="match status" value="1"/>
</dbReference>
<comment type="similarity">
    <text evidence="2">Belongs to the CDIP1/LITAF family.</text>
</comment>
<keyword evidence="10" id="KW-1185">Reference proteome</keyword>
<dbReference type="OrthoDB" id="5599753at2759"/>
<feature type="domain" description="LITAF" evidence="8">
    <location>
        <begin position="154"/>
        <end position="236"/>
    </location>
</feature>
<reference evidence="9" key="1">
    <citation type="journal article" date="2021" name="Nat. Commun.">
        <title>Genetic determinants of endophytism in the Arabidopsis root mycobiome.</title>
        <authorList>
            <person name="Mesny F."/>
            <person name="Miyauchi S."/>
            <person name="Thiergart T."/>
            <person name="Pickel B."/>
            <person name="Atanasova L."/>
            <person name="Karlsson M."/>
            <person name="Huettel B."/>
            <person name="Barry K.W."/>
            <person name="Haridas S."/>
            <person name="Chen C."/>
            <person name="Bauer D."/>
            <person name="Andreopoulos W."/>
            <person name="Pangilinan J."/>
            <person name="LaButti K."/>
            <person name="Riley R."/>
            <person name="Lipzen A."/>
            <person name="Clum A."/>
            <person name="Drula E."/>
            <person name="Henrissat B."/>
            <person name="Kohler A."/>
            <person name="Grigoriev I.V."/>
            <person name="Martin F.M."/>
            <person name="Hacquard S."/>
        </authorList>
    </citation>
    <scope>NUCLEOTIDE SEQUENCE</scope>
    <source>
        <strain evidence="9">MPI-CAGE-AT-0021</strain>
    </source>
</reference>
<dbReference type="PANTHER" id="PTHR23292:SF6">
    <property type="entry name" value="FI16602P1-RELATED"/>
    <property type="match status" value="1"/>
</dbReference>
<feature type="compositionally biased region" description="Pro residues" evidence="6">
    <location>
        <begin position="104"/>
        <end position="114"/>
    </location>
</feature>
<comment type="caution">
    <text evidence="9">The sequence shown here is derived from an EMBL/GenBank/DDBJ whole genome shotgun (WGS) entry which is preliminary data.</text>
</comment>
<evidence type="ECO:0000256" key="4">
    <source>
        <dbReference type="ARBA" id="ARBA00022833"/>
    </source>
</evidence>
<dbReference type="GO" id="GO:0016020">
    <property type="term" value="C:membrane"/>
    <property type="evidence" value="ECO:0007669"/>
    <property type="project" value="UniProtKB-SubCell"/>
</dbReference>
<dbReference type="EMBL" id="JAGMUU010000012">
    <property type="protein sequence ID" value="KAH7141442.1"/>
    <property type="molecule type" value="Genomic_DNA"/>
</dbReference>
<proteinExistence type="inferred from homology"/>
<keyword evidence="7" id="KW-0812">Transmembrane</keyword>
<feature type="region of interest" description="Disordered" evidence="6">
    <location>
        <begin position="1"/>
        <end position="154"/>
    </location>
</feature>
<feature type="transmembrane region" description="Helical" evidence="7">
    <location>
        <begin position="191"/>
        <end position="214"/>
    </location>
</feature>
<dbReference type="Proteomes" id="UP000717696">
    <property type="component" value="Unassembled WGS sequence"/>
</dbReference>
<accession>A0A9P9EPV2</accession>
<evidence type="ECO:0000256" key="1">
    <source>
        <dbReference type="ARBA" id="ARBA00004170"/>
    </source>
</evidence>
<dbReference type="Pfam" id="PF10601">
    <property type="entry name" value="zf-LITAF-like"/>
    <property type="match status" value="1"/>
</dbReference>
<sequence length="268" mass="29076">MSAPSPETQPLAQPTTAVSPPSYNSTPALPPRKPTGTDEKIAYTPPVAAEGLEVQRVIDDDNLPEVVPQPDNSNLPEKVASPTEPSKMADYNNHNNNNINNTMTPPPPFSPPSPYTQQPPNGGYIQQQAPNGEHIQPANTGYSAGQQQNMSTLPQSGSVTPLHLLGNQGDTVDCPFCERRSMTRIEKSPSWLTHLVAVALFFSTFCGALAPYMLKWSSHVTHVCENCGRKVASRRFGEKGMKALGTPEHLKQQSRFAVSEQPANVQQV</sequence>
<protein>
    <recommendedName>
        <fullName evidence="8">LITAF domain-containing protein</fullName>
    </recommendedName>
</protein>
<dbReference type="InterPro" id="IPR037519">
    <property type="entry name" value="LITAF_fam"/>
</dbReference>
<keyword evidence="7" id="KW-1133">Transmembrane helix</keyword>
<evidence type="ECO:0000256" key="5">
    <source>
        <dbReference type="ARBA" id="ARBA00023136"/>
    </source>
</evidence>
<evidence type="ECO:0000256" key="2">
    <source>
        <dbReference type="ARBA" id="ARBA00005975"/>
    </source>
</evidence>
<name>A0A9P9EPV2_9HYPO</name>